<proteinExistence type="predicted"/>
<comment type="caution">
    <text evidence="1">The sequence shown here is derived from an EMBL/GenBank/DDBJ whole genome shotgun (WGS) entry which is preliminary data.</text>
</comment>
<evidence type="ECO:0000313" key="2">
    <source>
        <dbReference type="Proteomes" id="UP001595823"/>
    </source>
</evidence>
<dbReference type="RefSeq" id="WP_380623010.1">
    <property type="nucleotide sequence ID" value="NZ_JBHSDK010000021.1"/>
</dbReference>
<accession>A0ABV8U2X3</accession>
<reference evidence="2" key="1">
    <citation type="journal article" date="2019" name="Int. J. Syst. Evol. Microbiol.">
        <title>The Global Catalogue of Microorganisms (GCM) 10K type strain sequencing project: providing services to taxonomists for standard genome sequencing and annotation.</title>
        <authorList>
            <consortium name="The Broad Institute Genomics Platform"/>
            <consortium name="The Broad Institute Genome Sequencing Center for Infectious Disease"/>
            <person name="Wu L."/>
            <person name="Ma J."/>
        </authorList>
    </citation>
    <scope>NUCLEOTIDE SEQUENCE [LARGE SCALE GENOMIC DNA]</scope>
    <source>
        <strain evidence="2">IBRC-M 10908</strain>
    </source>
</reference>
<dbReference type="Proteomes" id="UP001595823">
    <property type="component" value="Unassembled WGS sequence"/>
</dbReference>
<name>A0ABV8U2X3_9ACTN</name>
<evidence type="ECO:0000313" key="1">
    <source>
        <dbReference type="EMBL" id="MFC4336770.1"/>
    </source>
</evidence>
<organism evidence="1 2">
    <name type="scientific">Salininema proteolyticum</name>
    <dbReference type="NCBI Taxonomy" id="1607685"/>
    <lineage>
        <taxon>Bacteria</taxon>
        <taxon>Bacillati</taxon>
        <taxon>Actinomycetota</taxon>
        <taxon>Actinomycetes</taxon>
        <taxon>Glycomycetales</taxon>
        <taxon>Glycomycetaceae</taxon>
        <taxon>Salininema</taxon>
    </lineage>
</organism>
<sequence>MDKVRGLLKAYALRDGEAAARLSEGFTPEDRREYHYLAMALFSIVAAARLGENPSPADLDGLVEELRYDYRDLGPDQINYLHVTGALQALYGKDYLLEDMTPDEQVKAFLPVVVKIAAQSTEVRERLDDSLDDAERLVEDWKRGA</sequence>
<dbReference type="EMBL" id="JBHSDK010000021">
    <property type="protein sequence ID" value="MFC4336770.1"/>
    <property type="molecule type" value="Genomic_DNA"/>
</dbReference>
<gene>
    <name evidence="1" type="ORF">ACFPET_16335</name>
</gene>
<keyword evidence="2" id="KW-1185">Reference proteome</keyword>
<protein>
    <submittedName>
        <fullName evidence="1">Uncharacterized protein</fullName>
    </submittedName>
</protein>